<dbReference type="SUPFAM" id="SSF103088">
    <property type="entry name" value="OmpA-like"/>
    <property type="match status" value="1"/>
</dbReference>
<proteinExistence type="predicted"/>
<evidence type="ECO:0000256" key="1">
    <source>
        <dbReference type="ARBA" id="ARBA00004442"/>
    </source>
</evidence>
<organism evidence="6 7">
    <name type="scientific">Candidatus Acidulodesulfobacterium acidiphilum</name>
    <dbReference type="NCBI Taxonomy" id="2597224"/>
    <lineage>
        <taxon>Bacteria</taxon>
        <taxon>Deltaproteobacteria</taxon>
        <taxon>Candidatus Acidulodesulfobacterales</taxon>
        <taxon>Candidatus Acidulodesulfobacterium</taxon>
    </lineage>
</organism>
<dbReference type="GO" id="GO:0009279">
    <property type="term" value="C:cell outer membrane"/>
    <property type="evidence" value="ECO:0007669"/>
    <property type="project" value="UniProtKB-SubCell"/>
</dbReference>
<feature type="domain" description="OmpA-like" evidence="5">
    <location>
        <begin position="100"/>
        <end position="216"/>
    </location>
</feature>
<dbReference type="InterPro" id="IPR050330">
    <property type="entry name" value="Bact_OuterMem_StrucFunc"/>
</dbReference>
<keyword evidence="2 4" id="KW-0472">Membrane</keyword>
<dbReference type="Gene3D" id="3.30.1330.60">
    <property type="entry name" value="OmpA-like domain"/>
    <property type="match status" value="1"/>
</dbReference>
<accession>A0A520X9S0</accession>
<protein>
    <recommendedName>
        <fullName evidence="5">OmpA-like domain-containing protein</fullName>
    </recommendedName>
</protein>
<dbReference type="PROSITE" id="PS51123">
    <property type="entry name" value="OMPA_2"/>
    <property type="match status" value="1"/>
</dbReference>
<dbReference type="CDD" id="cd07185">
    <property type="entry name" value="OmpA_C-like"/>
    <property type="match status" value="1"/>
</dbReference>
<evidence type="ECO:0000256" key="2">
    <source>
        <dbReference type="ARBA" id="ARBA00023136"/>
    </source>
</evidence>
<sequence length="216" mass="23949">MLKKMKITIISNLIVRVFMIAFAVIFPASVYAISSSSWNTPCGSGNYAGTSYLSTPCSSSYNCCIAPNKPAVKKVQPAAVKKQIKKVTVAKKPVIVKKVSTYNISANYNDIHFPFNSAILTSKDIAILHRDAEYLKHNKNVVVQIQGNCDRRGSEVYNMALGWRRANIAKSYLEKLGINGNRLKTISFGKEKPLCTAHTLACYAINRRDHFVVVSK</sequence>
<reference evidence="6 7" key="1">
    <citation type="submission" date="2019-01" db="EMBL/GenBank/DDBJ databases">
        <title>Insights into ecological role of a new deltaproteobacterial order Candidatus Sinidesulfobacterales (Sva0485) by metagenomics and metatranscriptomics.</title>
        <authorList>
            <person name="Tan S."/>
            <person name="Liu J."/>
            <person name="Fang Y."/>
            <person name="Hedlund B."/>
            <person name="Lian Z.-H."/>
            <person name="Huang L.-Y."/>
            <person name="Li J.-T."/>
            <person name="Huang L.-N."/>
            <person name="Li W.-J."/>
            <person name="Jiang H.-C."/>
            <person name="Dong H.-L."/>
            <person name="Shu W.-S."/>
        </authorList>
    </citation>
    <scope>NUCLEOTIDE SEQUENCE [LARGE SCALE GENOMIC DNA]</scope>
    <source>
        <strain evidence="6">AP4</strain>
    </source>
</reference>
<dbReference type="EMBL" id="SHMQ01000028">
    <property type="protein sequence ID" value="RZV37865.1"/>
    <property type="molecule type" value="Genomic_DNA"/>
</dbReference>
<dbReference type="AlphaFoldDB" id="A0A520X9S0"/>
<dbReference type="PANTHER" id="PTHR30329:SF21">
    <property type="entry name" value="LIPOPROTEIN YIAD-RELATED"/>
    <property type="match status" value="1"/>
</dbReference>
<keyword evidence="3" id="KW-0998">Cell outer membrane</keyword>
<gene>
    <name evidence="6" type="ORF">EVJ48_08115</name>
</gene>
<dbReference type="Pfam" id="PF00691">
    <property type="entry name" value="OmpA"/>
    <property type="match status" value="1"/>
</dbReference>
<comment type="subcellular location">
    <subcellularLocation>
        <location evidence="1">Cell outer membrane</location>
    </subcellularLocation>
</comment>
<comment type="caution">
    <text evidence="6">The sequence shown here is derived from an EMBL/GenBank/DDBJ whole genome shotgun (WGS) entry which is preliminary data.</text>
</comment>
<dbReference type="PRINTS" id="PR01021">
    <property type="entry name" value="OMPADOMAIN"/>
</dbReference>
<evidence type="ECO:0000313" key="6">
    <source>
        <dbReference type="EMBL" id="RZV37865.1"/>
    </source>
</evidence>
<name>A0A520X9S0_9DELT</name>
<dbReference type="InterPro" id="IPR006664">
    <property type="entry name" value="OMP_bac"/>
</dbReference>
<dbReference type="PANTHER" id="PTHR30329">
    <property type="entry name" value="STATOR ELEMENT OF FLAGELLAR MOTOR COMPLEX"/>
    <property type="match status" value="1"/>
</dbReference>
<evidence type="ECO:0000259" key="5">
    <source>
        <dbReference type="PROSITE" id="PS51123"/>
    </source>
</evidence>
<dbReference type="InterPro" id="IPR036737">
    <property type="entry name" value="OmpA-like_sf"/>
</dbReference>
<evidence type="ECO:0000256" key="4">
    <source>
        <dbReference type="PROSITE-ProRule" id="PRU00473"/>
    </source>
</evidence>
<evidence type="ECO:0000313" key="7">
    <source>
        <dbReference type="Proteomes" id="UP000322454"/>
    </source>
</evidence>
<dbReference type="InterPro" id="IPR006665">
    <property type="entry name" value="OmpA-like"/>
</dbReference>
<evidence type="ECO:0000256" key="3">
    <source>
        <dbReference type="ARBA" id="ARBA00023237"/>
    </source>
</evidence>
<dbReference type="Proteomes" id="UP000322454">
    <property type="component" value="Unassembled WGS sequence"/>
</dbReference>